<keyword evidence="10" id="KW-1185">Reference proteome</keyword>
<evidence type="ECO:0000256" key="4">
    <source>
        <dbReference type="ARBA" id="ARBA00022747"/>
    </source>
</evidence>
<name>A0A1I6WGX8_9GAMM</name>
<gene>
    <name evidence="9" type="ORF">SAMN05444586_10636</name>
</gene>
<dbReference type="Gene3D" id="3.90.120.10">
    <property type="entry name" value="DNA Methylase, subunit A, domain 2"/>
    <property type="match status" value="1"/>
</dbReference>
<comment type="similarity">
    <text evidence="6 7">Belongs to the class I-like SAM-binding methyltransferase superfamily. C5-methyltransferase family.</text>
</comment>
<dbReference type="PROSITE" id="PS51679">
    <property type="entry name" value="SAM_MT_C5"/>
    <property type="match status" value="1"/>
</dbReference>
<dbReference type="EMBL" id="FOZU01000063">
    <property type="protein sequence ID" value="SFT25031.1"/>
    <property type="molecule type" value="Genomic_DNA"/>
</dbReference>
<comment type="catalytic activity">
    <reaction evidence="5 8">
        <text>a 2'-deoxycytidine in DNA + S-adenosyl-L-methionine = a 5-methyl-2'-deoxycytidine in DNA + S-adenosyl-L-homocysteine + H(+)</text>
        <dbReference type="Rhea" id="RHEA:13681"/>
        <dbReference type="Rhea" id="RHEA-COMP:11369"/>
        <dbReference type="Rhea" id="RHEA-COMP:11370"/>
        <dbReference type="ChEBI" id="CHEBI:15378"/>
        <dbReference type="ChEBI" id="CHEBI:57856"/>
        <dbReference type="ChEBI" id="CHEBI:59789"/>
        <dbReference type="ChEBI" id="CHEBI:85452"/>
        <dbReference type="ChEBI" id="CHEBI:85454"/>
        <dbReference type="EC" id="2.1.1.37"/>
    </reaction>
</comment>
<sequence length="425" mass="48310">MFNFIDLFCGTGGLRLGLEQALAEFGIPSQCIMSAETDKKACESYKLNFHEDPYRDVKSVSNLPHFDMLLAGFPCQAFSYAGKQKGFEDTRGTLFFEVARILKESKPKFFFLENVRGLVTHDNGKTFETIKKTLDDLGYGINYLLLNSSHFGVPQNRVRIYIVGILNEEVKLTLSSDSGSSDSHKFKDDLQTDLFSQDRHITLIKDILEDKVDTKYLCSKEFTDKISQALHGDLNKIHGYRLTDYRGGNAIHSWELDLKGKCSEDEIDFMNSLISNRRKKIFGTHKDGKSLTKEQIFTFYDAEKFEKVTPSLIEKGYLQITSEGYKPVCGNMSFEVFKFLDPNSISITLTASDSNRLGIYHQGVLRKITPRECARIQGYPDTYKLINDQAVYKQMGNGVSVPVIKNVILDFFKSNNIFECKKLTA</sequence>
<feature type="active site" evidence="6">
    <location>
        <position position="75"/>
    </location>
</feature>
<dbReference type="PRINTS" id="PR00105">
    <property type="entry name" value="C5METTRFRASE"/>
</dbReference>
<reference evidence="10" key="1">
    <citation type="submission" date="2016-10" db="EMBL/GenBank/DDBJ databases">
        <authorList>
            <person name="Varghese N."/>
            <person name="Submissions S."/>
        </authorList>
    </citation>
    <scope>NUCLEOTIDE SEQUENCE [LARGE SCALE GENOMIC DNA]</scope>
    <source>
        <strain evidence="10">ANC 5076</strain>
    </source>
</reference>
<evidence type="ECO:0000256" key="2">
    <source>
        <dbReference type="ARBA" id="ARBA00022679"/>
    </source>
</evidence>
<dbReference type="InterPro" id="IPR050750">
    <property type="entry name" value="C5-MTase"/>
</dbReference>
<proteinExistence type="inferred from homology"/>
<dbReference type="InterPro" id="IPR001525">
    <property type="entry name" value="C5_MeTfrase"/>
</dbReference>
<evidence type="ECO:0000256" key="8">
    <source>
        <dbReference type="RuleBase" id="RU000417"/>
    </source>
</evidence>
<accession>A0A1I6WGX8</accession>
<dbReference type="SUPFAM" id="SSF53335">
    <property type="entry name" value="S-adenosyl-L-methionine-dependent methyltransferases"/>
    <property type="match status" value="1"/>
</dbReference>
<dbReference type="PANTHER" id="PTHR46098:SF1">
    <property type="entry name" value="TRNA (CYTOSINE(38)-C(5))-METHYLTRANSFERASE"/>
    <property type="match status" value="1"/>
</dbReference>
<organism evidence="9 10">
    <name type="scientific">Acinetobacter bohemicus</name>
    <dbReference type="NCBI Taxonomy" id="1435036"/>
    <lineage>
        <taxon>Bacteria</taxon>
        <taxon>Pseudomonadati</taxon>
        <taxon>Pseudomonadota</taxon>
        <taxon>Gammaproteobacteria</taxon>
        <taxon>Moraxellales</taxon>
        <taxon>Moraxellaceae</taxon>
        <taxon>Acinetobacter</taxon>
    </lineage>
</organism>
<dbReference type="PROSITE" id="PS00094">
    <property type="entry name" value="C5_MTASE_1"/>
    <property type="match status" value="1"/>
</dbReference>
<dbReference type="InterPro" id="IPR018117">
    <property type="entry name" value="C5_DNA_meth_AS"/>
</dbReference>
<dbReference type="Gene3D" id="3.40.50.150">
    <property type="entry name" value="Vaccinia Virus protein VP39"/>
    <property type="match status" value="1"/>
</dbReference>
<keyword evidence="2 6" id="KW-0808">Transferase</keyword>
<dbReference type="GO" id="GO:0032259">
    <property type="term" value="P:methylation"/>
    <property type="evidence" value="ECO:0007669"/>
    <property type="project" value="UniProtKB-KW"/>
</dbReference>
<evidence type="ECO:0000256" key="5">
    <source>
        <dbReference type="ARBA" id="ARBA00047422"/>
    </source>
</evidence>
<dbReference type="CDD" id="cd00315">
    <property type="entry name" value="Cyt_C5_DNA_methylase"/>
    <property type="match status" value="1"/>
</dbReference>
<dbReference type="EC" id="2.1.1.37" evidence="8"/>
<keyword evidence="1 6" id="KW-0489">Methyltransferase</keyword>
<evidence type="ECO:0000256" key="7">
    <source>
        <dbReference type="RuleBase" id="RU000416"/>
    </source>
</evidence>
<dbReference type="RefSeq" id="WP_074947906.1">
    <property type="nucleotide sequence ID" value="NZ_FOZU01000063.1"/>
</dbReference>
<evidence type="ECO:0000256" key="3">
    <source>
        <dbReference type="ARBA" id="ARBA00022691"/>
    </source>
</evidence>
<dbReference type="GO" id="GO:0003886">
    <property type="term" value="F:DNA (cytosine-5-)-methyltransferase activity"/>
    <property type="evidence" value="ECO:0007669"/>
    <property type="project" value="UniProtKB-EC"/>
</dbReference>
<evidence type="ECO:0000313" key="10">
    <source>
        <dbReference type="Proteomes" id="UP000182827"/>
    </source>
</evidence>
<dbReference type="InterPro" id="IPR029063">
    <property type="entry name" value="SAM-dependent_MTases_sf"/>
</dbReference>
<dbReference type="Proteomes" id="UP000182827">
    <property type="component" value="Unassembled WGS sequence"/>
</dbReference>
<protein>
    <recommendedName>
        <fullName evidence="8">Cytosine-specific methyltransferase</fullName>
        <ecNumber evidence="8">2.1.1.37</ecNumber>
    </recommendedName>
</protein>
<keyword evidence="3 6" id="KW-0949">S-adenosyl-L-methionine</keyword>
<dbReference type="Pfam" id="PF00145">
    <property type="entry name" value="DNA_methylase"/>
    <property type="match status" value="1"/>
</dbReference>
<dbReference type="AlphaFoldDB" id="A0A1I6WGX8"/>
<dbReference type="NCBIfam" id="TIGR00675">
    <property type="entry name" value="dcm"/>
    <property type="match status" value="1"/>
</dbReference>
<evidence type="ECO:0000313" key="9">
    <source>
        <dbReference type="EMBL" id="SFT25031.1"/>
    </source>
</evidence>
<evidence type="ECO:0000256" key="6">
    <source>
        <dbReference type="PROSITE-ProRule" id="PRU01016"/>
    </source>
</evidence>
<dbReference type="PANTHER" id="PTHR46098">
    <property type="entry name" value="TRNA (CYTOSINE(38)-C(5))-METHYLTRANSFERASE"/>
    <property type="match status" value="1"/>
</dbReference>
<evidence type="ECO:0000256" key="1">
    <source>
        <dbReference type="ARBA" id="ARBA00022603"/>
    </source>
</evidence>
<keyword evidence="4" id="KW-0680">Restriction system</keyword>
<dbReference type="GO" id="GO:0009307">
    <property type="term" value="P:DNA restriction-modification system"/>
    <property type="evidence" value="ECO:0007669"/>
    <property type="project" value="UniProtKB-KW"/>
</dbReference>